<keyword evidence="5 7" id="KW-1133">Transmembrane helix</keyword>
<feature type="transmembrane region" description="Helical" evidence="7">
    <location>
        <begin position="235"/>
        <end position="261"/>
    </location>
</feature>
<dbReference type="EMBL" id="CP000909">
    <property type="protein sequence ID" value="ABY34593.1"/>
    <property type="molecule type" value="Genomic_DNA"/>
</dbReference>
<reference evidence="10" key="1">
    <citation type="journal article" date="2011" name="BMC Genomics">
        <title>Complete genome sequence of the filamentous anoxygenic phototrophic bacterium Chloroflexus aurantiacus.</title>
        <authorList>
            <person name="Tang K.H."/>
            <person name="Barry K."/>
            <person name="Chertkov O."/>
            <person name="Dalin E."/>
            <person name="Han C.S."/>
            <person name="Hauser L.J."/>
            <person name="Honchak B.M."/>
            <person name="Karbach L.E."/>
            <person name="Land M.L."/>
            <person name="Lapidus A."/>
            <person name="Larimer F.W."/>
            <person name="Mikhailova N."/>
            <person name="Pitluck S."/>
            <person name="Pierson B.K."/>
            <person name="Blankenship R.E."/>
        </authorList>
    </citation>
    <scope>NUCLEOTIDE SEQUENCE [LARGE SCALE GENOMIC DNA]</scope>
    <source>
        <strain evidence="10">ATCC 29366 / DSM 635 / J-10-fl</strain>
    </source>
</reference>
<evidence type="ECO:0000313" key="10">
    <source>
        <dbReference type="Proteomes" id="UP000002008"/>
    </source>
</evidence>
<evidence type="ECO:0000256" key="3">
    <source>
        <dbReference type="ARBA" id="ARBA00022475"/>
    </source>
</evidence>
<feature type="transmembrane region" description="Helical" evidence="7">
    <location>
        <begin position="134"/>
        <end position="157"/>
    </location>
</feature>
<evidence type="ECO:0000256" key="6">
    <source>
        <dbReference type="ARBA" id="ARBA00023136"/>
    </source>
</evidence>
<comment type="similarity">
    <text evidence="7">Belongs to the binding-protein-dependent transport system permease family.</text>
</comment>
<dbReference type="InParanoid" id="A9W9V7"/>
<evidence type="ECO:0000256" key="4">
    <source>
        <dbReference type="ARBA" id="ARBA00022692"/>
    </source>
</evidence>
<dbReference type="PATRIC" id="fig|324602.8.peg.1557"/>
<evidence type="ECO:0000313" key="9">
    <source>
        <dbReference type="EMBL" id="ABY34593.1"/>
    </source>
</evidence>
<dbReference type="InterPro" id="IPR045621">
    <property type="entry name" value="BPD_transp_1_N"/>
</dbReference>
<dbReference type="eggNOG" id="COG0601">
    <property type="taxonomic scope" value="Bacteria"/>
</dbReference>
<feature type="transmembrane region" description="Helical" evidence="7">
    <location>
        <begin position="9"/>
        <end position="31"/>
    </location>
</feature>
<accession>A9W9V7</accession>
<dbReference type="Proteomes" id="UP000002008">
    <property type="component" value="Chromosome"/>
</dbReference>
<feature type="transmembrane region" description="Helical" evidence="7">
    <location>
        <begin position="177"/>
        <end position="197"/>
    </location>
</feature>
<evidence type="ECO:0000256" key="1">
    <source>
        <dbReference type="ARBA" id="ARBA00004651"/>
    </source>
</evidence>
<dbReference type="RefSeq" id="WP_012257249.1">
    <property type="nucleotide sequence ID" value="NC_010175.1"/>
</dbReference>
<evidence type="ECO:0000259" key="8">
    <source>
        <dbReference type="PROSITE" id="PS50928"/>
    </source>
</evidence>
<keyword evidence="3" id="KW-1003">Cell membrane</keyword>
<dbReference type="Pfam" id="PF19300">
    <property type="entry name" value="BPD_transp_1_N"/>
    <property type="match status" value="1"/>
</dbReference>
<dbReference type="GO" id="GO:0022857">
    <property type="term" value="F:transmembrane transporter activity"/>
    <property type="evidence" value="ECO:0000318"/>
    <property type="project" value="GO_Central"/>
</dbReference>
<dbReference type="PANTHER" id="PTHR43163">
    <property type="entry name" value="DIPEPTIDE TRANSPORT SYSTEM PERMEASE PROTEIN DPPB-RELATED"/>
    <property type="match status" value="1"/>
</dbReference>
<dbReference type="Pfam" id="PF00528">
    <property type="entry name" value="BPD_transp_1"/>
    <property type="match status" value="1"/>
</dbReference>
<evidence type="ECO:0000256" key="2">
    <source>
        <dbReference type="ARBA" id="ARBA00022448"/>
    </source>
</evidence>
<organism evidence="9 10">
    <name type="scientific">Chloroflexus aurantiacus (strain ATCC 29366 / DSM 635 / J-10-fl)</name>
    <dbReference type="NCBI Taxonomy" id="324602"/>
    <lineage>
        <taxon>Bacteria</taxon>
        <taxon>Bacillati</taxon>
        <taxon>Chloroflexota</taxon>
        <taxon>Chloroflexia</taxon>
        <taxon>Chloroflexales</taxon>
        <taxon>Chloroflexineae</taxon>
        <taxon>Chloroflexaceae</taxon>
        <taxon>Chloroflexus</taxon>
    </lineage>
</organism>
<feature type="transmembrane region" description="Helical" evidence="7">
    <location>
        <begin position="99"/>
        <end position="122"/>
    </location>
</feature>
<name>A9W9V7_CHLAA</name>
<evidence type="ECO:0000256" key="5">
    <source>
        <dbReference type="ARBA" id="ARBA00022989"/>
    </source>
</evidence>
<dbReference type="STRING" id="324602.Caur_1365"/>
<dbReference type="AlphaFoldDB" id="A9W9V7"/>
<evidence type="ECO:0000256" key="7">
    <source>
        <dbReference type="RuleBase" id="RU363032"/>
    </source>
</evidence>
<feature type="domain" description="ABC transmembrane type-1" evidence="8">
    <location>
        <begin position="95"/>
        <end position="300"/>
    </location>
</feature>
<feature type="transmembrane region" description="Helical" evidence="7">
    <location>
        <begin position="281"/>
        <end position="307"/>
    </location>
</feature>
<gene>
    <name evidence="9" type="ordered locus">Caur_1365</name>
</gene>
<dbReference type="SUPFAM" id="SSF161098">
    <property type="entry name" value="MetI-like"/>
    <property type="match status" value="1"/>
</dbReference>
<dbReference type="HOGENOM" id="CLU_036879_0_1_0"/>
<dbReference type="InterPro" id="IPR000515">
    <property type="entry name" value="MetI-like"/>
</dbReference>
<protein>
    <submittedName>
        <fullName evidence="9">Binding-protein-dependent transport systems inner membrane component</fullName>
    </submittedName>
</protein>
<keyword evidence="2 7" id="KW-0813">Transport</keyword>
<dbReference type="PANTHER" id="PTHR43163:SF6">
    <property type="entry name" value="DIPEPTIDE TRANSPORT SYSTEM PERMEASE PROTEIN DPPB-RELATED"/>
    <property type="match status" value="1"/>
</dbReference>
<comment type="subcellular location">
    <subcellularLocation>
        <location evidence="1 7">Cell membrane</location>
        <topology evidence="1 7">Multi-pass membrane protein</topology>
    </subcellularLocation>
</comment>
<keyword evidence="10" id="KW-1185">Reference proteome</keyword>
<dbReference type="Gene3D" id="1.10.3720.10">
    <property type="entry name" value="MetI-like"/>
    <property type="match status" value="1"/>
</dbReference>
<sequence>MIRYLLRRIVLLGGTVLISSLIIFLICRLLPGDVARVLLGREAGEAALAALRAELGLDRPLPLQYIDWLRGLLTGDWGIAYSTRQPIRPLVMERLSNSLLLAGTTLALALPLGIGLGVWAGWRAGKPDDTVISVSTLAVTGLPEFVTGLLLIDLFAFRLRWLPANSSIRPDTSFFEVLPQLVLPAITATLVLLAYIARLTRTGVIAEREQEYVRTAMLKGLSPATILRRHVLRNALLPAITVIAISLGWLISGLIVVENVYNYPGIGRLLTFAIDRRDLLLLQAVAMITVVIFAVANLLADLMYALLDPRIRLGDERSS</sequence>
<dbReference type="PROSITE" id="PS50928">
    <property type="entry name" value="ABC_TM1"/>
    <property type="match status" value="1"/>
</dbReference>
<dbReference type="CDD" id="cd06261">
    <property type="entry name" value="TM_PBP2"/>
    <property type="match status" value="1"/>
</dbReference>
<dbReference type="GO" id="GO:0005886">
    <property type="term" value="C:plasma membrane"/>
    <property type="evidence" value="ECO:0000318"/>
    <property type="project" value="GO_Central"/>
</dbReference>
<proteinExistence type="inferred from homology"/>
<keyword evidence="6 7" id="KW-0472">Membrane</keyword>
<dbReference type="InterPro" id="IPR035906">
    <property type="entry name" value="MetI-like_sf"/>
</dbReference>
<dbReference type="EnsemblBacteria" id="ABY34593">
    <property type="protein sequence ID" value="ABY34593"/>
    <property type="gene ID" value="Caur_1365"/>
</dbReference>
<dbReference type="KEGG" id="cau:Caur_1365"/>
<keyword evidence="4 7" id="KW-0812">Transmembrane</keyword>